<dbReference type="GO" id="GO:0015628">
    <property type="term" value="P:protein secretion by the type II secretion system"/>
    <property type="evidence" value="ECO:0007669"/>
    <property type="project" value="TreeGrafter"/>
</dbReference>
<feature type="compositionally biased region" description="Low complexity" evidence="1">
    <location>
        <begin position="42"/>
        <end position="56"/>
    </location>
</feature>
<dbReference type="GO" id="GO:0015627">
    <property type="term" value="C:type II protein secretion system complex"/>
    <property type="evidence" value="ECO:0007669"/>
    <property type="project" value="TreeGrafter"/>
</dbReference>
<evidence type="ECO:0000256" key="1">
    <source>
        <dbReference type="SAM" id="MobiDB-lite"/>
    </source>
</evidence>
<dbReference type="GO" id="GO:0006281">
    <property type="term" value="P:DNA repair"/>
    <property type="evidence" value="ECO:0007669"/>
    <property type="project" value="InterPro"/>
</dbReference>
<comment type="caution">
    <text evidence="4">The sequence shown here is derived from an EMBL/GenBank/DDBJ whole genome shotgun (WGS) entry which is preliminary data.</text>
</comment>
<reference evidence="4 5" key="1">
    <citation type="submission" date="2019-06" db="EMBL/GenBank/DDBJ databases">
        <title>Aeromicrobium sp. nov., isolated from a maize field.</title>
        <authorList>
            <person name="Lin S.-Y."/>
            <person name="Tsai C.-F."/>
            <person name="Young C.-C."/>
        </authorList>
    </citation>
    <scope>NUCLEOTIDE SEQUENCE [LARGE SCALE GENOMIC DNA]</scope>
    <source>
        <strain evidence="4 5">CC-CFT486</strain>
    </source>
</reference>
<feature type="domain" description="Helix-hairpin-helix DNA-binding motif class 1" evidence="3">
    <location>
        <begin position="141"/>
        <end position="160"/>
    </location>
</feature>
<dbReference type="NCBIfam" id="TIGR00426">
    <property type="entry name" value="competence protein ComEA helix-hairpin-helix repeat region"/>
    <property type="match status" value="1"/>
</dbReference>
<dbReference type="AlphaFoldDB" id="A0A5C8NM74"/>
<sequence length="193" mass="19704">MDPAHVRVIVTLAVAAGVLLTWWLLAERPRTASPDEPVALTSSQPSGRPSASPSGSEVVVDVEGKVKRPGIVTLPAGSRVHDAVEKAGGLRGTVDATGVNMARVLVDGEQILVGVEPVAAASGGAAGGPAGRISLGSATLEQLDTLPGIGPVTAQAILDYRSEHGPFRSVDDLMDVKGIGQATLDDLRDQVIP</sequence>
<dbReference type="OrthoDB" id="9758724at2"/>
<keyword evidence="2" id="KW-1133">Transmembrane helix</keyword>
<dbReference type="PANTHER" id="PTHR21180">
    <property type="entry name" value="ENDONUCLEASE/EXONUCLEASE/PHOSPHATASE FAMILY DOMAIN-CONTAINING PROTEIN 1"/>
    <property type="match status" value="1"/>
</dbReference>
<dbReference type="Proteomes" id="UP000321571">
    <property type="component" value="Unassembled WGS sequence"/>
</dbReference>
<gene>
    <name evidence="4" type="ORF">FHP06_03750</name>
</gene>
<protein>
    <submittedName>
        <fullName evidence="4">ComEA family DNA-binding protein</fullName>
    </submittedName>
</protein>
<dbReference type="InterPro" id="IPR003583">
    <property type="entry name" value="Hlx-hairpin-Hlx_DNA-bd_motif"/>
</dbReference>
<dbReference type="EMBL" id="VDUX01000002">
    <property type="protein sequence ID" value="TXL62362.1"/>
    <property type="molecule type" value="Genomic_DNA"/>
</dbReference>
<proteinExistence type="predicted"/>
<feature type="transmembrane region" description="Helical" evidence="2">
    <location>
        <begin position="6"/>
        <end position="25"/>
    </location>
</feature>
<keyword evidence="4" id="KW-0238">DNA-binding</keyword>
<dbReference type="GO" id="GO:0003677">
    <property type="term" value="F:DNA binding"/>
    <property type="evidence" value="ECO:0007669"/>
    <property type="project" value="UniProtKB-KW"/>
</dbReference>
<feature type="domain" description="Helix-hairpin-helix DNA-binding motif class 1" evidence="3">
    <location>
        <begin position="171"/>
        <end position="190"/>
    </location>
</feature>
<dbReference type="InterPro" id="IPR010994">
    <property type="entry name" value="RuvA_2-like"/>
</dbReference>
<keyword evidence="5" id="KW-1185">Reference proteome</keyword>
<dbReference type="SMART" id="SM00278">
    <property type="entry name" value="HhH1"/>
    <property type="match status" value="2"/>
</dbReference>
<name>A0A5C8NM74_9ACTN</name>
<dbReference type="Pfam" id="PF10531">
    <property type="entry name" value="SLBB"/>
    <property type="match status" value="1"/>
</dbReference>
<keyword evidence="2" id="KW-0812">Transmembrane</keyword>
<accession>A0A5C8NM74</accession>
<evidence type="ECO:0000259" key="3">
    <source>
        <dbReference type="SMART" id="SM00278"/>
    </source>
</evidence>
<organism evidence="4 5">
    <name type="scientific">Aeromicrobium terrae</name>
    <dbReference type="NCBI Taxonomy" id="2498846"/>
    <lineage>
        <taxon>Bacteria</taxon>
        <taxon>Bacillati</taxon>
        <taxon>Actinomycetota</taxon>
        <taxon>Actinomycetes</taxon>
        <taxon>Propionibacteriales</taxon>
        <taxon>Nocardioidaceae</taxon>
        <taxon>Aeromicrobium</taxon>
    </lineage>
</organism>
<dbReference type="InterPro" id="IPR051675">
    <property type="entry name" value="Endo/Exo/Phosphatase_dom_1"/>
</dbReference>
<evidence type="ECO:0000256" key="2">
    <source>
        <dbReference type="SAM" id="Phobius"/>
    </source>
</evidence>
<dbReference type="InterPro" id="IPR004509">
    <property type="entry name" value="Competence_ComEA_HhH"/>
</dbReference>
<dbReference type="InterPro" id="IPR019554">
    <property type="entry name" value="Soluble_ligand-bd"/>
</dbReference>
<dbReference type="SUPFAM" id="SSF142984">
    <property type="entry name" value="Nqo1 middle domain-like"/>
    <property type="match status" value="1"/>
</dbReference>
<keyword evidence="2" id="KW-0472">Membrane</keyword>
<evidence type="ECO:0000313" key="5">
    <source>
        <dbReference type="Proteomes" id="UP000321571"/>
    </source>
</evidence>
<evidence type="ECO:0000313" key="4">
    <source>
        <dbReference type="EMBL" id="TXL62362.1"/>
    </source>
</evidence>
<dbReference type="PANTHER" id="PTHR21180:SF32">
    <property type="entry name" value="ENDONUCLEASE_EXONUCLEASE_PHOSPHATASE FAMILY DOMAIN-CONTAINING PROTEIN 1"/>
    <property type="match status" value="1"/>
</dbReference>
<dbReference type="SUPFAM" id="SSF47781">
    <property type="entry name" value="RuvA domain 2-like"/>
    <property type="match status" value="1"/>
</dbReference>
<dbReference type="Gene3D" id="1.10.150.320">
    <property type="entry name" value="Photosystem II 12 kDa extrinsic protein"/>
    <property type="match status" value="1"/>
</dbReference>
<feature type="region of interest" description="Disordered" evidence="1">
    <location>
        <begin position="33"/>
        <end position="58"/>
    </location>
</feature>
<dbReference type="Pfam" id="PF12836">
    <property type="entry name" value="HHH_3"/>
    <property type="match status" value="1"/>
</dbReference>